<evidence type="ECO:0000256" key="1">
    <source>
        <dbReference type="ARBA" id="ARBA00022737"/>
    </source>
</evidence>
<evidence type="ECO:0000256" key="3">
    <source>
        <dbReference type="SAM" id="Phobius"/>
    </source>
</evidence>
<keyword evidence="2" id="KW-0802">TPR repeat</keyword>
<dbReference type="Gene3D" id="1.25.40.10">
    <property type="entry name" value="Tetratricopeptide repeat domain"/>
    <property type="match status" value="2"/>
</dbReference>
<dbReference type="Pfam" id="PF13432">
    <property type="entry name" value="TPR_16"/>
    <property type="match status" value="2"/>
</dbReference>
<accession>A0A1H8C5Y6</accession>
<dbReference type="SUPFAM" id="SSF48452">
    <property type="entry name" value="TPR-like"/>
    <property type="match status" value="3"/>
</dbReference>
<dbReference type="Proteomes" id="UP000182719">
    <property type="component" value="Unassembled WGS sequence"/>
</dbReference>
<gene>
    <name evidence="4" type="ORF">SAMN05444354_12573</name>
</gene>
<dbReference type="PANTHER" id="PTHR44858:SF1">
    <property type="entry name" value="UDP-N-ACETYLGLUCOSAMINE--PEPTIDE N-ACETYLGLUCOSAMINYLTRANSFERASE SPINDLY-RELATED"/>
    <property type="match status" value="1"/>
</dbReference>
<keyword evidence="1" id="KW-0677">Repeat</keyword>
<evidence type="ECO:0000256" key="2">
    <source>
        <dbReference type="ARBA" id="ARBA00022803"/>
    </source>
</evidence>
<evidence type="ECO:0000313" key="5">
    <source>
        <dbReference type="Proteomes" id="UP000182719"/>
    </source>
</evidence>
<protein>
    <submittedName>
        <fullName evidence="4">Tetratricopeptide repeat-containing protein</fullName>
    </submittedName>
</protein>
<dbReference type="GO" id="GO:0046813">
    <property type="term" value="P:receptor-mediated virion attachment to host cell"/>
    <property type="evidence" value="ECO:0007669"/>
    <property type="project" value="TreeGrafter"/>
</dbReference>
<evidence type="ECO:0000313" key="4">
    <source>
        <dbReference type="EMBL" id="SEM89844.1"/>
    </source>
</evidence>
<feature type="transmembrane region" description="Helical" evidence="3">
    <location>
        <begin position="20"/>
        <end position="42"/>
    </location>
</feature>
<dbReference type="GO" id="GO:0009279">
    <property type="term" value="C:cell outer membrane"/>
    <property type="evidence" value="ECO:0007669"/>
    <property type="project" value="TreeGrafter"/>
</dbReference>
<sequence>MGMASGSSGGQRDWKRRESLGSALAQVALVAVLLGATVTFVVHRGRVRRDTETHLKAAQGLAQRGNPADLAKALQELDALFALDADVYGAHALAADLHAALWLEHHQPGSEAPAREHLARAESLESKDAERYGARVVRAWVTLSEGKAPEAAGLLKALRERGASNPKLWLVQARTDQALGNLQAARQAYARAMEGAWKDPRFATAYGEALLQEGLFAQAGEALGRATSANPDHLQARLTAGLATLALHGRPDEVERTLQDLQAREAELSPALKARALATRAELALTRGNPDAALQAADAALAVSPKEPYALFARAKALTAKKDPGARAAFEAAAAQHKTAPLFYFEGAKALQQLGDTAGALALIDGYEATFRNIQVSAGEGKTVSALERDDRYWLTRGNVLEAAGRQDEALTAYEQALAVKGPQQARAQYAKGALLLARKDYEGAKAVLTTVTPDNGTSSVPEAYTAMAELLFAQGDYATGCQHHFFALSRARGRGVPPEQLQAQVAQIGKQLTDAGQVKMAQAWKTEAEALLK</sequence>
<dbReference type="AlphaFoldDB" id="A0A1H8C5Y6"/>
<name>A0A1H8C5Y6_STIAU</name>
<dbReference type="InterPro" id="IPR050498">
    <property type="entry name" value="Ycf3"/>
</dbReference>
<dbReference type="InterPro" id="IPR019734">
    <property type="entry name" value="TPR_rpt"/>
</dbReference>
<reference evidence="5" key="1">
    <citation type="submission" date="2016-10" db="EMBL/GenBank/DDBJ databases">
        <authorList>
            <person name="Varghese N."/>
            <person name="Submissions S."/>
        </authorList>
    </citation>
    <scope>NUCLEOTIDE SEQUENCE [LARGE SCALE GENOMIC DNA]</scope>
    <source>
        <strain evidence="5">DSM 17044</strain>
    </source>
</reference>
<keyword evidence="3" id="KW-1133">Transmembrane helix</keyword>
<keyword evidence="3" id="KW-0472">Membrane</keyword>
<proteinExistence type="predicted"/>
<dbReference type="PANTHER" id="PTHR44858">
    <property type="entry name" value="TETRATRICOPEPTIDE REPEAT PROTEIN 6"/>
    <property type="match status" value="1"/>
</dbReference>
<dbReference type="OrthoDB" id="5497095at2"/>
<dbReference type="SMART" id="SM00028">
    <property type="entry name" value="TPR"/>
    <property type="match status" value="4"/>
</dbReference>
<keyword evidence="3" id="KW-0812">Transmembrane</keyword>
<keyword evidence="5" id="KW-1185">Reference proteome</keyword>
<dbReference type="EMBL" id="FOAP01000025">
    <property type="protein sequence ID" value="SEM89844.1"/>
    <property type="molecule type" value="Genomic_DNA"/>
</dbReference>
<dbReference type="InterPro" id="IPR011990">
    <property type="entry name" value="TPR-like_helical_dom_sf"/>
</dbReference>
<organism evidence="4 5">
    <name type="scientific">Stigmatella aurantiaca</name>
    <dbReference type="NCBI Taxonomy" id="41"/>
    <lineage>
        <taxon>Bacteria</taxon>
        <taxon>Pseudomonadati</taxon>
        <taxon>Myxococcota</taxon>
        <taxon>Myxococcia</taxon>
        <taxon>Myxococcales</taxon>
        <taxon>Cystobacterineae</taxon>
        <taxon>Archangiaceae</taxon>
        <taxon>Stigmatella</taxon>
    </lineage>
</organism>